<evidence type="ECO:0000313" key="6">
    <source>
        <dbReference type="EMBL" id="MBP2478896.1"/>
    </source>
</evidence>
<dbReference type="RefSeq" id="WP_086786588.1">
    <property type="nucleotide sequence ID" value="NZ_JAGIOO010000001.1"/>
</dbReference>
<evidence type="ECO:0000256" key="2">
    <source>
        <dbReference type="ARBA" id="ARBA00023125"/>
    </source>
</evidence>
<evidence type="ECO:0000313" key="7">
    <source>
        <dbReference type="Proteomes" id="UP001519363"/>
    </source>
</evidence>
<keyword evidence="2 4" id="KW-0238">DNA-binding</keyword>
<dbReference type="PRINTS" id="PR00455">
    <property type="entry name" value="HTHTETR"/>
</dbReference>
<dbReference type="PANTHER" id="PTHR30055">
    <property type="entry name" value="HTH-TYPE TRANSCRIPTIONAL REGULATOR RUTR"/>
    <property type="match status" value="1"/>
</dbReference>
<dbReference type="EMBL" id="JAGIOO010000001">
    <property type="protein sequence ID" value="MBP2478896.1"/>
    <property type="molecule type" value="Genomic_DNA"/>
</dbReference>
<dbReference type="InterPro" id="IPR009057">
    <property type="entry name" value="Homeodomain-like_sf"/>
</dbReference>
<protein>
    <submittedName>
        <fullName evidence="6">AcrR family transcriptional regulator</fullName>
    </submittedName>
</protein>
<sequence>MRADALRNRARILEAANEVIREHGAEASLEEIARRAGVGSATLHRHFPSRRELLDEIFRECTTNLCERALARAADAEPGAALRTWLHELCNLMLVRRGLAASLLGGRGEADSCYAKVGEAGGILLCQAVNAGEVRPEVSIVDLLTLVNGIALATEDRPDEAGRLLALALTGIS</sequence>
<dbReference type="InterPro" id="IPR049445">
    <property type="entry name" value="TetR_SbtR-like_C"/>
</dbReference>
<keyword evidence="3" id="KW-0804">Transcription</keyword>
<dbReference type="InterPro" id="IPR050109">
    <property type="entry name" value="HTH-type_TetR-like_transc_reg"/>
</dbReference>
<keyword evidence="7" id="KW-1185">Reference proteome</keyword>
<comment type="caution">
    <text evidence="6">The sequence shown here is derived from an EMBL/GenBank/DDBJ whole genome shotgun (WGS) entry which is preliminary data.</text>
</comment>
<dbReference type="PANTHER" id="PTHR30055:SF234">
    <property type="entry name" value="HTH-TYPE TRANSCRIPTIONAL REGULATOR BETI"/>
    <property type="match status" value="1"/>
</dbReference>
<gene>
    <name evidence="6" type="ORF">JOF53_007768</name>
</gene>
<evidence type="ECO:0000256" key="1">
    <source>
        <dbReference type="ARBA" id="ARBA00023015"/>
    </source>
</evidence>
<dbReference type="Pfam" id="PF21597">
    <property type="entry name" value="TetR_C_43"/>
    <property type="match status" value="1"/>
</dbReference>
<keyword evidence="1" id="KW-0805">Transcription regulation</keyword>
<feature type="DNA-binding region" description="H-T-H motif" evidence="4">
    <location>
        <begin position="28"/>
        <end position="47"/>
    </location>
</feature>
<organism evidence="6 7">
    <name type="scientific">Crossiella equi</name>
    <dbReference type="NCBI Taxonomy" id="130796"/>
    <lineage>
        <taxon>Bacteria</taxon>
        <taxon>Bacillati</taxon>
        <taxon>Actinomycetota</taxon>
        <taxon>Actinomycetes</taxon>
        <taxon>Pseudonocardiales</taxon>
        <taxon>Pseudonocardiaceae</taxon>
        <taxon>Crossiella</taxon>
    </lineage>
</organism>
<reference evidence="6 7" key="1">
    <citation type="submission" date="2021-03" db="EMBL/GenBank/DDBJ databases">
        <title>Sequencing the genomes of 1000 actinobacteria strains.</title>
        <authorList>
            <person name="Klenk H.-P."/>
        </authorList>
    </citation>
    <scope>NUCLEOTIDE SEQUENCE [LARGE SCALE GENOMIC DNA]</scope>
    <source>
        <strain evidence="6 7">DSM 44580</strain>
    </source>
</reference>
<proteinExistence type="predicted"/>
<name>A0ABS5AR24_9PSEU</name>
<dbReference type="SUPFAM" id="SSF48498">
    <property type="entry name" value="Tetracyclin repressor-like, C-terminal domain"/>
    <property type="match status" value="1"/>
</dbReference>
<dbReference type="Gene3D" id="1.10.357.10">
    <property type="entry name" value="Tetracycline Repressor, domain 2"/>
    <property type="match status" value="1"/>
</dbReference>
<dbReference type="InterPro" id="IPR036271">
    <property type="entry name" value="Tet_transcr_reg_TetR-rel_C_sf"/>
</dbReference>
<feature type="domain" description="HTH tetR-type" evidence="5">
    <location>
        <begin position="6"/>
        <end position="65"/>
    </location>
</feature>
<dbReference type="InterPro" id="IPR001647">
    <property type="entry name" value="HTH_TetR"/>
</dbReference>
<evidence type="ECO:0000259" key="5">
    <source>
        <dbReference type="PROSITE" id="PS50977"/>
    </source>
</evidence>
<evidence type="ECO:0000256" key="4">
    <source>
        <dbReference type="PROSITE-ProRule" id="PRU00335"/>
    </source>
</evidence>
<dbReference type="Proteomes" id="UP001519363">
    <property type="component" value="Unassembled WGS sequence"/>
</dbReference>
<dbReference type="Pfam" id="PF00440">
    <property type="entry name" value="TetR_N"/>
    <property type="match status" value="1"/>
</dbReference>
<dbReference type="PROSITE" id="PS50977">
    <property type="entry name" value="HTH_TETR_2"/>
    <property type="match status" value="1"/>
</dbReference>
<evidence type="ECO:0000256" key="3">
    <source>
        <dbReference type="ARBA" id="ARBA00023163"/>
    </source>
</evidence>
<accession>A0ABS5AR24</accession>
<dbReference type="SUPFAM" id="SSF46689">
    <property type="entry name" value="Homeodomain-like"/>
    <property type="match status" value="1"/>
</dbReference>